<proteinExistence type="predicted"/>
<name>X0SVF7_9ZZZZ</name>
<dbReference type="AlphaFoldDB" id="X0SVF7"/>
<reference evidence="1" key="1">
    <citation type="journal article" date="2014" name="Front. Microbiol.">
        <title>High frequency of phylogenetically diverse reductive dehalogenase-homologous genes in deep subseafloor sedimentary metagenomes.</title>
        <authorList>
            <person name="Kawai M."/>
            <person name="Futagami T."/>
            <person name="Toyoda A."/>
            <person name="Takaki Y."/>
            <person name="Nishi S."/>
            <person name="Hori S."/>
            <person name="Arai W."/>
            <person name="Tsubouchi T."/>
            <person name="Morono Y."/>
            <person name="Uchiyama I."/>
            <person name="Ito T."/>
            <person name="Fujiyama A."/>
            <person name="Inagaki F."/>
            <person name="Takami H."/>
        </authorList>
    </citation>
    <scope>NUCLEOTIDE SEQUENCE</scope>
    <source>
        <strain evidence="1">Expedition CK06-06</strain>
    </source>
</reference>
<comment type="caution">
    <text evidence="1">The sequence shown here is derived from an EMBL/GenBank/DDBJ whole genome shotgun (WGS) entry which is preliminary data.</text>
</comment>
<dbReference type="EMBL" id="BARS01008460">
    <property type="protein sequence ID" value="GAF79116.1"/>
    <property type="molecule type" value="Genomic_DNA"/>
</dbReference>
<protein>
    <submittedName>
        <fullName evidence="1">Uncharacterized protein</fullName>
    </submittedName>
</protein>
<accession>X0SVF7</accession>
<feature type="non-terminal residue" evidence="1">
    <location>
        <position position="50"/>
    </location>
</feature>
<organism evidence="1">
    <name type="scientific">marine sediment metagenome</name>
    <dbReference type="NCBI Taxonomy" id="412755"/>
    <lineage>
        <taxon>unclassified sequences</taxon>
        <taxon>metagenomes</taxon>
        <taxon>ecological metagenomes</taxon>
    </lineage>
</organism>
<sequence>MNQKDMKPGELYKLSGNHKIWIIIFRRFGDDEVKGKRNRHQSEYFFADIV</sequence>
<gene>
    <name evidence="1" type="ORF">S01H1_16122</name>
</gene>
<evidence type="ECO:0000313" key="1">
    <source>
        <dbReference type="EMBL" id="GAF79116.1"/>
    </source>
</evidence>